<dbReference type="KEGG" id="mri:Mal4_06040"/>
<dbReference type="SUPFAM" id="SSF48452">
    <property type="entry name" value="TPR-like"/>
    <property type="match status" value="1"/>
</dbReference>
<keyword evidence="3" id="KW-1185">Reference proteome</keyword>
<dbReference type="Gene3D" id="1.25.40.10">
    <property type="entry name" value="Tetratricopeptide repeat domain"/>
    <property type="match status" value="1"/>
</dbReference>
<organism evidence="2 3">
    <name type="scientific">Maioricimonas rarisocia</name>
    <dbReference type="NCBI Taxonomy" id="2528026"/>
    <lineage>
        <taxon>Bacteria</taxon>
        <taxon>Pseudomonadati</taxon>
        <taxon>Planctomycetota</taxon>
        <taxon>Planctomycetia</taxon>
        <taxon>Planctomycetales</taxon>
        <taxon>Planctomycetaceae</taxon>
        <taxon>Maioricimonas</taxon>
    </lineage>
</organism>
<feature type="signal peptide" evidence="1">
    <location>
        <begin position="1"/>
        <end position="23"/>
    </location>
</feature>
<dbReference type="PANTHER" id="PTHR47908">
    <property type="match status" value="1"/>
</dbReference>
<dbReference type="PANTHER" id="PTHR47908:SF2">
    <property type="entry name" value="TETRATRICOPEPTIDE REPEAT (TPR)-LIKE SUPERFAMILY PROTEIN"/>
    <property type="match status" value="1"/>
</dbReference>
<dbReference type="OrthoDB" id="272871at2"/>
<gene>
    <name evidence="2" type="primary">nlpI</name>
    <name evidence="2" type="ORF">Mal4_06040</name>
</gene>
<keyword evidence="1" id="KW-0732">Signal</keyword>
<dbReference type="InterPro" id="IPR011990">
    <property type="entry name" value="TPR-like_helical_dom_sf"/>
</dbReference>
<evidence type="ECO:0000256" key="1">
    <source>
        <dbReference type="SAM" id="SignalP"/>
    </source>
</evidence>
<dbReference type="RefSeq" id="WP_145366996.1">
    <property type="nucleotide sequence ID" value="NZ_CP036275.1"/>
</dbReference>
<accession>A0A517Z1L9</accession>
<evidence type="ECO:0000313" key="2">
    <source>
        <dbReference type="EMBL" id="QDU36319.1"/>
    </source>
</evidence>
<protein>
    <submittedName>
        <fullName evidence="2">Lipoprotein NlpI</fullName>
    </submittedName>
</protein>
<reference evidence="2 3" key="1">
    <citation type="submission" date="2019-02" db="EMBL/GenBank/DDBJ databases">
        <title>Deep-cultivation of Planctomycetes and their phenomic and genomic characterization uncovers novel biology.</title>
        <authorList>
            <person name="Wiegand S."/>
            <person name="Jogler M."/>
            <person name="Boedeker C."/>
            <person name="Pinto D."/>
            <person name="Vollmers J."/>
            <person name="Rivas-Marin E."/>
            <person name="Kohn T."/>
            <person name="Peeters S.H."/>
            <person name="Heuer A."/>
            <person name="Rast P."/>
            <person name="Oberbeckmann S."/>
            <person name="Bunk B."/>
            <person name="Jeske O."/>
            <person name="Meyerdierks A."/>
            <person name="Storesund J.E."/>
            <person name="Kallscheuer N."/>
            <person name="Luecker S."/>
            <person name="Lage O.M."/>
            <person name="Pohl T."/>
            <person name="Merkel B.J."/>
            <person name="Hornburger P."/>
            <person name="Mueller R.-W."/>
            <person name="Bruemmer F."/>
            <person name="Labrenz M."/>
            <person name="Spormann A.M."/>
            <person name="Op den Camp H."/>
            <person name="Overmann J."/>
            <person name="Amann R."/>
            <person name="Jetten M.S.M."/>
            <person name="Mascher T."/>
            <person name="Medema M.H."/>
            <person name="Devos D.P."/>
            <person name="Kaster A.-K."/>
            <person name="Ovreas L."/>
            <person name="Rohde M."/>
            <person name="Galperin M.Y."/>
            <person name="Jogler C."/>
        </authorList>
    </citation>
    <scope>NUCLEOTIDE SEQUENCE [LARGE SCALE GENOMIC DNA]</scope>
    <source>
        <strain evidence="2 3">Mal4</strain>
    </source>
</reference>
<sequence precursor="true">MSLRAFALLTGWLLLSWCPSLRADPMPLSDAERSGLQNQLQSRLAAATRTIEMEPDGISGWSSRGDARFFLGNFDGAVADYSEMVDLSPALDASHWRRGIAYFYAGNYEEAAGQFERYHSYDNVDRENGIWRYLSQFKAYGRDRAREGLLKYEKDDRQPFPDVYRLFAGAITPEQILANIAAADIPDHERNKRFFYAHLYIGLNHAVEGDEAAARTHLAKAVSNSWPRRAGYGPNYMWHVARLHHDQLAAKSP</sequence>
<feature type="chain" id="PRO_5021708719" evidence="1">
    <location>
        <begin position="24"/>
        <end position="253"/>
    </location>
</feature>
<dbReference type="EMBL" id="CP036275">
    <property type="protein sequence ID" value="QDU36319.1"/>
    <property type="molecule type" value="Genomic_DNA"/>
</dbReference>
<keyword evidence="2" id="KW-0449">Lipoprotein</keyword>
<evidence type="ECO:0000313" key="3">
    <source>
        <dbReference type="Proteomes" id="UP000320496"/>
    </source>
</evidence>
<proteinExistence type="predicted"/>
<name>A0A517Z1L9_9PLAN</name>
<dbReference type="Proteomes" id="UP000320496">
    <property type="component" value="Chromosome"/>
</dbReference>
<dbReference type="AlphaFoldDB" id="A0A517Z1L9"/>